<sequence>MKKHAWIALALANGSNNSAHATESAPLWEAGAGIAALTLPAYRGSDVTHNYVLPVPYLVYHGDFLKADKRGVRGQLFENDRLDLNISVSASPPTDDDVPQREGMPDLKPTVEFGPELDITLWDGNADIAFLKLRLPVRQAFTVEKNPQNAGIIFSPNLNADIRNPFGLTGWTLGVVAGPIFATERQHAYFYGVDSRYATATRPAYEADGGYSGTQLLLSLSKRFNKLWLGAYVREDTLRGAVFADSPLVARDQYFSRAWPCRG</sequence>
<gene>
    <name evidence="5" type="ORF">RCOM_2015670</name>
</gene>
<evidence type="ECO:0000256" key="1">
    <source>
        <dbReference type="ARBA" id="ARBA00004442"/>
    </source>
</evidence>
<organism evidence="5 6">
    <name type="scientific">Ricinus communis</name>
    <name type="common">Castor bean</name>
    <dbReference type="NCBI Taxonomy" id="3988"/>
    <lineage>
        <taxon>Eukaryota</taxon>
        <taxon>Viridiplantae</taxon>
        <taxon>Streptophyta</taxon>
        <taxon>Embryophyta</taxon>
        <taxon>Tracheophyta</taxon>
        <taxon>Spermatophyta</taxon>
        <taxon>Magnoliopsida</taxon>
        <taxon>eudicotyledons</taxon>
        <taxon>Gunneridae</taxon>
        <taxon>Pentapetalae</taxon>
        <taxon>rosids</taxon>
        <taxon>fabids</taxon>
        <taxon>Malpighiales</taxon>
        <taxon>Euphorbiaceae</taxon>
        <taxon>Acalyphoideae</taxon>
        <taxon>Acalypheae</taxon>
        <taxon>Ricinus</taxon>
    </lineage>
</organism>
<evidence type="ECO:0000313" key="6">
    <source>
        <dbReference type="Proteomes" id="UP000008311"/>
    </source>
</evidence>
<keyword evidence="2" id="KW-0732">Signal</keyword>
<comment type="subcellular location">
    <subcellularLocation>
        <location evidence="1">Cell outer membrane</location>
    </subcellularLocation>
</comment>
<dbReference type="InterPro" id="IPR010583">
    <property type="entry name" value="MipA"/>
</dbReference>
<keyword evidence="4" id="KW-0998">Cell outer membrane</keyword>
<evidence type="ECO:0000313" key="5">
    <source>
        <dbReference type="EMBL" id="EEF23844.1"/>
    </source>
</evidence>
<evidence type="ECO:0000256" key="3">
    <source>
        <dbReference type="ARBA" id="ARBA00023136"/>
    </source>
</evidence>
<keyword evidence="3" id="KW-0472">Membrane</keyword>
<reference evidence="6" key="1">
    <citation type="journal article" date="2010" name="Nat. Biotechnol.">
        <title>Draft genome sequence of the oilseed species Ricinus communis.</title>
        <authorList>
            <person name="Chan A.P."/>
            <person name="Crabtree J."/>
            <person name="Zhao Q."/>
            <person name="Lorenzi H."/>
            <person name="Orvis J."/>
            <person name="Puiu D."/>
            <person name="Melake-Berhan A."/>
            <person name="Jones K.M."/>
            <person name="Redman J."/>
            <person name="Chen G."/>
            <person name="Cahoon E.B."/>
            <person name="Gedil M."/>
            <person name="Stanke M."/>
            <person name="Haas B.J."/>
            <person name="Wortman J.R."/>
            <person name="Fraser-Liggett C.M."/>
            <person name="Ravel J."/>
            <person name="Rabinowicz P.D."/>
        </authorList>
    </citation>
    <scope>NUCLEOTIDE SEQUENCE [LARGE SCALE GENOMIC DNA]</scope>
    <source>
        <strain evidence="6">cv. Hale</strain>
    </source>
</reference>
<dbReference type="PANTHER" id="PTHR38776:SF1">
    <property type="entry name" value="MLTA-INTERACTING PROTEIN-RELATED"/>
    <property type="match status" value="1"/>
</dbReference>
<feature type="non-terminal residue" evidence="5">
    <location>
        <position position="263"/>
    </location>
</feature>
<keyword evidence="6" id="KW-1185">Reference proteome</keyword>
<name>B9TJX1_RICCO</name>
<protein>
    <submittedName>
        <fullName evidence="5">Uncharacterized protein</fullName>
    </submittedName>
</protein>
<dbReference type="EMBL" id="EQ984461">
    <property type="protein sequence ID" value="EEF23844.1"/>
    <property type="molecule type" value="Genomic_DNA"/>
</dbReference>
<proteinExistence type="predicted"/>
<dbReference type="AlphaFoldDB" id="B9TJX1"/>
<accession>B9TJX1</accession>
<dbReference type="PANTHER" id="PTHR38776">
    <property type="entry name" value="MLTA-INTERACTING PROTEIN-RELATED"/>
    <property type="match status" value="1"/>
</dbReference>
<dbReference type="Pfam" id="PF06629">
    <property type="entry name" value="MipA"/>
    <property type="match status" value="1"/>
</dbReference>
<evidence type="ECO:0000256" key="4">
    <source>
        <dbReference type="ARBA" id="ARBA00023237"/>
    </source>
</evidence>
<dbReference type="InParanoid" id="B9TJX1"/>
<dbReference type="Proteomes" id="UP000008311">
    <property type="component" value="Unassembled WGS sequence"/>
</dbReference>
<evidence type="ECO:0000256" key="2">
    <source>
        <dbReference type="ARBA" id="ARBA00022729"/>
    </source>
</evidence>